<keyword evidence="3" id="KW-0963">Cytoplasm</keyword>
<dbReference type="GO" id="GO:0005737">
    <property type="term" value="C:cytoplasm"/>
    <property type="evidence" value="ECO:0007669"/>
    <property type="project" value="UniProtKB-SubCell"/>
</dbReference>
<evidence type="ECO:0000256" key="1">
    <source>
        <dbReference type="ARBA" id="ARBA00022478"/>
    </source>
</evidence>
<keyword evidence="3" id="KW-0548">Nucleotidyltransferase</keyword>
<keyword evidence="2 3" id="KW-0804">Transcription</keyword>
<dbReference type="Pfam" id="PF01191">
    <property type="entry name" value="RNA_pol_Rpb5_C"/>
    <property type="match status" value="1"/>
</dbReference>
<organism evidence="5 6">
    <name type="scientific">Methanolapillus millepedarum</name>
    <dbReference type="NCBI Taxonomy" id="3028296"/>
    <lineage>
        <taxon>Archaea</taxon>
        <taxon>Methanobacteriati</taxon>
        <taxon>Methanobacteriota</taxon>
        <taxon>Stenosarchaea group</taxon>
        <taxon>Methanomicrobia</taxon>
        <taxon>Methanosarcinales</taxon>
        <taxon>Methanosarcinaceae</taxon>
        <taxon>Methanolapillus</taxon>
    </lineage>
</organism>
<dbReference type="EC" id="2.7.7.6" evidence="3"/>
<evidence type="ECO:0000313" key="5">
    <source>
        <dbReference type="EMBL" id="WNY25112.1"/>
    </source>
</evidence>
<dbReference type="PANTHER" id="PTHR10535:SF0">
    <property type="entry name" value="DNA-DIRECTED RNA POLYMERASES I, II, AND III SUBUNIT RPABC1"/>
    <property type="match status" value="1"/>
</dbReference>
<dbReference type="GO" id="GO:0000428">
    <property type="term" value="C:DNA-directed RNA polymerase complex"/>
    <property type="evidence" value="ECO:0007669"/>
    <property type="project" value="UniProtKB-KW"/>
</dbReference>
<reference evidence="5 6" key="1">
    <citation type="submission" date="2023-07" db="EMBL/GenBank/DDBJ databases">
        <title>Closed genoem sequence of Methanosarcinaceae archaeon Ac7.</title>
        <authorList>
            <person name="Poehlein A."/>
            <person name="Protasov E."/>
            <person name="Platt K."/>
            <person name="Reeh H."/>
            <person name="Daniel R."/>
            <person name="Brune A."/>
        </authorList>
    </citation>
    <scope>NUCLEOTIDE SEQUENCE [LARGE SCALE GENOMIC DNA]</scope>
    <source>
        <strain evidence="5 6">Ac7</strain>
    </source>
</reference>
<accession>A0AA96VEE8</accession>
<dbReference type="GO" id="GO:0006362">
    <property type="term" value="P:transcription elongation by RNA polymerase I"/>
    <property type="evidence" value="ECO:0007669"/>
    <property type="project" value="TreeGrafter"/>
</dbReference>
<comment type="subunit">
    <text evidence="3">Part of the RNA polymerase complex.</text>
</comment>
<dbReference type="InterPro" id="IPR035913">
    <property type="entry name" value="RPB5-like_sf"/>
</dbReference>
<evidence type="ECO:0000256" key="2">
    <source>
        <dbReference type="ARBA" id="ARBA00023163"/>
    </source>
</evidence>
<comment type="catalytic activity">
    <reaction evidence="3">
        <text>RNA(n) + a ribonucleoside 5'-triphosphate = RNA(n+1) + diphosphate</text>
        <dbReference type="Rhea" id="RHEA:21248"/>
        <dbReference type="Rhea" id="RHEA-COMP:14527"/>
        <dbReference type="Rhea" id="RHEA-COMP:17342"/>
        <dbReference type="ChEBI" id="CHEBI:33019"/>
        <dbReference type="ChEBI" id="CHEBI:61557"/>
        <dbReference type="ChEBI" id="CHEBI:140395"/>
        <dbReference type="EC" id="2.7.7.6"/>
    </reaction>
</comment>
<evidence type="ECO:0000256" key="3">
    <source>
        <dbReference type="HAMAP-Rule" id="MF_00025"/>
    </source>
</evidence>
<keyword evidence="3" id="KW-0808">Transferase</keyword>
<comment type="similarity">
    <text evidence="3">Belongs to the archaeal Rpo5/eukaryotic RPB5 RNA polymerase subunit family.</text>
</comment>
<keyword evidence="6" id="KW-1185">Reference proteome</keyword>
<dbReference type="NCBIfam" id="NF007129">
    <property type="entry name" value="PRK09570.1"/>
    <property type="match status" value="1"/>
</dbReference>
<dbReference type="Proteomes" id="UP001303587">
    <property type="component" value="Chromosome"/>
</dbReference>
<proteinExistence type="inferred from homology"/>
<dbReference type="PANTHER" id="PTHR10535">
    <property type="entry name" value="DNA-DIRECTED RNA POLYMERASES I, II, AND III SUBUNIT RPABC1"/>
    <property type="match status" value="1"/>
</dbReference>
<evidence type="ECO:0000313" key="6">
    <source>
        <dbReference type="Proteomes" id="UP001303587"/>
    </source>
</evidence>
<comment type="function">
    <text evidence="3">DNA-dependent RNA polymerase (RNAP) catalyzes the transcription of DNA into RNA using the four ribonucleoside triphosphates as substrates.</text>
</comment>
<dbReference type="AlphaFoldDB" id="A0AA96VEE8"/>
<dbReference type="InterPro" id="IPR014381">
    <property type="entry name" value="Arch_Rpo5/euc_Rpb5"/>
</dbReference>
<dbReference type="Gene3D" id="3.90.940.20">
    <property type="entry name" value="RPB5-like RNA polymerase subunit"/>
    <property type="match status" value="1"/>
</dbReference>
<protein>
    <recommendedName>
        <fullName evidence="3">DNA-directed RNA polymerase subunit Rpo5</fullName>
        <ecNumber evidence="3">2.7.7.6</ecNumber>
    </recommendedName>
    <alternativeName>
        <fullName evidence="3">DNA-directed RNA polymerase subunit H</fullName>
    </alternativeName>
</protein>
<keyword evidence="1 3" id="KW-0240">DNA-directed RNA polymerase</keyword>
<comment type="subcellular location">
    <subcellularLocation>
        <location evidence="3">Cytoplasm</location>
    </subcellularLocation>
</comment>
<dbReference type="SUPFAM" id="SSF55287">
    <property type="entry name" value="RPB5-like RNA polymerase subunit"/>
    <property type="match status" value="1"/>
</dbReference>
<dbReference type="GO" id="GO:0006366">
    <property type="term" value="P:transcription by RNA polymerase II"/>
    <property type="evidence" value="ECO:0007669"/>
    <property type="project" value="TreeGrafter"/>
</dbReference>
<dbReference type="EMBL" id="CP131060">
    <property type="protein sequence ID" value="WNY25112.1"/>
    <property type="molecule type" value="Genomic_DNA"/>
</dbReference>
<dbReference type="GO" id="GO:0003899">
    <property type="term" value="F:DNA-directed RNA polymerase activity"/>
    <property type="evidence" value="ECO:0007669"/>
    <property type="project" value="UniProtKB-UniRule"/>
</dbReference>
<gene>
    <name evidence="3" type="primary">rpo5</name>
    <name evidence="3" type="synonym">rpoH</name>
    <name evidence="5" type="ORF">MsAc7_06530</name>
</gene>
<name>A0AA96VEE8_9EURY</name>
<feature type="domain" description="RNA polymerase subunit H/Rpb5 C-terminal" evidence="4">
    <location>
        <begin position="16"/>
        <end position="88"/>
    </location>
</feature>
<dbReference type="InterPro" id="IPR000783">
    <property type="entry name" value="RNA_pol_subH/Rpb5_C"/>
</dbReference>
<sequence>MYNKPFFREENDLTKFKLLDHESVPHHEIIDDDEVAELLLKYSIEKEQLPKIRVDDPIVNEIGAKLGDVVKITRKSQTATEALYYRLVIDVIE</sequence>
<evidence type="ECO:0000259" key="4">
    <source>
        <dbReference type="Pfam" id="PF01191"/>
    </source>
</evidence>
<dbReference type="GO" id="GO:0042797">
    <property type="term" value="P:tRNA transcription by RNA polymerase III"/>
    <property type="evidence" value="ECO:0007669"/>
    <property type="project" value="TreeGrafter"/>
</dbReference>
<dbReference type="GO" id="GO:0003677">
    <property type="term" value="F:DNA binding"/>
    <property type="evidence" value="ECO:0007669"/>
    <property type="project" value="InterPro"/>
</dbReference>
<dbReference type="HAMAP" id="MF_00025">
    <property type="entry name" value="RNApol_Rpo5_RPB5"/>
    <property type="match status" value="1"/>
</dbReference>